<dbReference type="Proteomes" id="UP000299102">
    <property type="component" value="Unassembled WGS sequence"/>
</dbReference>
<evidence type="ECO:0000313" key="1">
    <source>
        <dbReference type="EMBL" id="GBP49770.1"/>
    </source>
</evidence>
<protein>
    <submittedName>
        <fullName evidence="1">Uncharacterized protein</fullName>
    </submittedName>
</protein>
<gene>
    <name evidence="1" type="ORF">EVAR_81389_1</name>
</gene>
<comment type="caution">
    <text evidence="1">The sequence shown here is derived from an EMBL/GenBank/DDBJ whole genome shotgun (WGS) entry which is preliminary data.</text>
</comment>
<reference evidence="1 2" key="1">
    <citation type="journal article" date="2019" name="Commun. Biol.">
        <title>The bagworm genome reveals a unique fibroin gene that provides high tensile strength.</title>
        <authorList>
            <person name="Kono N."/>
            <person name="Nakamura H."/>
            <person name="Ohtoshi R."/>
            <person name="Tomita M."/>
            <person name="Numata K."/>
            <person name="Arakawa K."/>
        </authorList>
    </citation>
    <scope>NUCLEOTIDE SEQUENCE [LARGE SCALE GENOMIC DNA]</scope>
</reference>
<proteinExistence type="predicted"/>
<dbReference type="EMBL" id="BGZK01000552">
    <property type="protein sequence ID" value="GBP49770.1"/>
    <property type="molecule type" value="Genomic_DNA"/>
</dbReference>
<accession>A0A4C1WG03</accession>
<name>A0A4C1WG03_EUMVA</name>
<evidence type="ECO:0000313" key="2">
    <source>
        <dbReference type="Proteomes" id="UP000299102"/>
    </source>
</evidence>
<keyword evidence="2" id="KW-1185">Reference proteome</keyword>
<organism evidence="1 2">
    <name type="scientific">Eumeta variegata</name>
    <name type="common">Bagworm moth</name>
    <name type="synonym">Eumeta japonica</name>
    <dbReference type="NCBI Taxonomy" id="151549"/>
    <lineage>
        <taxon>Eukaryota</taxon>
        <taxon>Metazoa</taxon>
        <taxon>Ecdysozoa</taxon>
        <taxon>Arthropoda</taxon>
        <taxon>Hexapoda</taxon>
        <taxon>Insecta</taxon>
        <taxon>Pterygota</taxon>
        <taxon>Neoptera</taxon>
        <taxon>Endopterygota</taxon>
        <taxon>Lepidoptera</taxon>
        <taxon>Glossata</taxon>
        <taxon>Ditrysia</taxon>
        <taxon>Tineoidea</taxon>
        <taxon>Psychidae</taxon>
        <taxon>Oiketicinae</taxon>
        <taxon>Eumeta</taxon>
    </lineage>
</organism>
<dbReference type="AlphaFoldDB" id="A0A4C1WG03"/>
<sequence>MRAIRGRYEVTASVAFSDEQKFRLSTSSSSVHSFLLVHCAPYQYTLSTISYSIPSQKADNAHVLLRSCECPCTPVTIYSQAARMPVLSLEMP</sequence>